<evidence type="ECO:0000256" key="1">
    <source>
        <dbReference type="SAM" id="MobiDB-lite"/>
    </source>
</evidence>
<sequence>MENEGEERSGEKGKENVGTKEEEEKKGGGEKGGMAPGRWGNEAENTHKGKRKAQGRR</sequence>
<dbReference type="GeneID" id="93559196"/>
<dbReference type="AlphaFoldDB" id="G5SVU6"/>
<dbReference type="RefSeq" id="WP_008622696.1">
    <property type="nucleotide sequence ID" value="NZ_JH376635.1"/>
</dbReference>
<gene>
    <name evidence="2" type="ORF">HMPREF9441_03513</name>
</gene>
<dbReference type="Proteomes" id="UP000003598">
    <property type="component" value="Unassembled WGS sequence"/>
</dbReference>
<evidence type="ECO:0000313" key="3">
    <source>
        <dbReference type="Proteomes" id="UP000003598"/>
    </source>
</evidence>
<dbReference type="EMBL" id="AFFY01000066">
    <property type="protein sequence ID" value="EHG98638.1"/>
    <property type="molecule type" value="Genomic_DNA"/>
</dbReference>
<feature type="compositionally biased region" description="Basic and acidic residues" evidence="1">
    <location>
        <begin position="1"/>
        <end position="29"/>
    </location>
</feature>
<accession>G5SVU6</accession>
<evidence type="ECO:0000313" key="2">
    <source>
        <dbReference type="EMBL" id="EHG98638.1"/>
    </source>
</evidence>
<feature type="compositionally biased region" description="Basic residues" evidence="1">
    <location>
        <begin position="48"/>
        <end position="57"/>
    </location>
</feature>
<dbReference type="HOGENOM" id="CLU_2992528_0_0_10"/>
<proteinExistence type="predicted"/>
<comment type="caution">
    <text evidence="2">The sequence shown here is derived from an EMBL/GenBank/DDBJ whole genome shotgun (WGS) entry which is preliminary data.</text>
</comment>
<reference evidence="2 3" key="1">
    <citation type="submission" date="2011-03" db="EMBL/GenBank/DDBJ databases">
        <authorList>
            <person name="Weinstock G."/>
            <person name="Sodergren E."/>
            <person name="Clifton S."/>
            <person name="Fulton L."/>
            <person name="Fulton B."/>
            <person name="Courtney L."/>
            <person name="Fronick C."/>
            <person name="Harrison M."/>
            <person name="Strong C."/>
            <person name="Farmer C."/>
            <person name="Delahaunty K."/>
            <person name="Markovic C."/>
            <person name="Hall O."/>
            <person name="Minx P."/>
            <person name="Tomlinson C."/>
            <person name="Mitreva M."/>
            <person name="Hou S."/>
            <person name="Chen J."/>
            <person name="Wollam A."/>
            <person name="Pepin K.H."/>
            <person name="Johnson M."/>
            <person name="Bhonagiri V."/>
            <person name="Zhang X."/>
            <person name="Suruliraj S."/>
            <person name="Warren W."/>
            <person name="Chinwalla A."/>
            <person name="Mardis E.R."/>
            <person name="Wilson R.K."/>
        </authorList>
    </citation>
    <scope>NUCLEOTIDE SEQUENCE [LARGE SCALE GENOMIC DNA]</scope>
    <source>
        <strain evidence="2 3">YIT 11840</strain>
    </source>
</reference>
<dbReference type="PATRIC" id="fig|762968.3.peg.3085"/>
<organism evidence="2 3">
    <name type="scientific">Paraprevotella clara YIT 11840</name>
    <dbReference type="NCBI Taxonomy" id="762968"/>
    <lineage>
        <taxon>Bacteria</taxon>
        <taxon>Pseudomonadati</taxon>
        <taxon>Bacteroidota</taxon>
        <taxon>Bacteroidia</taxon>
        <taxon>Bacteroidales</taxon>
        <taxon>Prevotellaceae</taxon>
        <taxon>Paraprevotella</taxon>
    </lineage>
</organism>
<name>G5SVU6_9BACT</name>
<feature type="region of interest" description="Disordered" evidence="1">
    <location>
        <begin position="1"/>
        <end position="57"/>
    </location>
</feature>
<keyword evidence="3" id="KW-1185">Reference proteome</keyword>
<protein>
    <submittedName>
        <fullName evidence="2">Uncharacterized protein</fullName>
    </submittedName>
</protein>